<protein>
    <submittedName>
        <fullName evidence="2">Uncharacterized protein</fullName>
    </submittedName>
</protein>
<organism evidence="2 3">
    <name type="scientific">Litchfieldella anticariensis (strain DSM 16096 / CECT 5854 / CIP 108499 / LMG 22089 / FP35)</name>
    <name type="common">Halomonas anticariensis</name>
    <dbReference type="NCBI Taxonomy" id="1121939"/>
    <lineage>
        <taxon>Bacteria</taxon>
        <taxon>Pseudomonadati</taxon>
        <taxon>Pseudomonadota</taxon>
        <taxon>Gammaproteobacteria</taxon>
        <taxon>Oceanospirillales</taxon>
        <taxon>Halomonadaceae</taxon>
        <taxon>Litchfieldella</taxon>
    </lineage>
</organism>
<sequence length="56" mass="5819">MEKSGYQTVVKPRACVVSSQTHGCTKTDRFSAQAGRGVDGAPGGETKVSNKAVATY</sequence>
<reference evidence="2 3" key="1">
    <citation type="journal article" date="2013" name="Genome Announc.">
        <title>Draft genome sequence of the moderately halophilic gammaproteobacterium Halomonas anticariensis FP35.</title>
        <authorList>
            <person name="Tahrioui A."/>
            <person name="Quesada E."/>
            <person name="Llamas I."/>
        </authorList>
    </citation>
    <scope>NUCLEOTIDE SEQUENCE [LARGE SCALE GENOMIC DNA]</scope>
    <source>
        <strain evidence="3">DSM 16096 / CECT 5854 / LMG 22089 / FP35</strain>
    </source>
</reference>
<dbReference type="Proteomes" id="UP000014463">
    <property type="component" value="Unassembled WGS sequence"/>
</dbReference>
<name>S2LCK2_LITA3</name>
<feature type="region of interest" description="Disordered" evidence="1">
    <location>
        <begin position="33"/>
        <end position="56"/>
    </location>
</feature>
<comment type="caution">
    <text evidence="2">The sequence shown here is derived from an EMBL/GenBank/DDBJ whole genome shotgun (WGS) entry which is preliminary data.</text>
</comment>
<evidence type="ECO:0000313" key="2">
    <source>
        <dbReference type="EMBL" id="EPC02471.1"/>
    </source>
</evidence>
<evidence type="ECO:0000256" key="1">
    <source>
        <dbReference type="SAM" id="MobiDB-lite"/>
    </source>
</evidence>
<evidence type="ECO:0000313" key="3">
    <source>
        <dbReference type="Proteomes" id="UP000014463"/>
    </source>
</evidence>
<keyword evidence="3" id="KW-1185">Reference proteome</keyword>
<gene>
    <name evidence="2" type="ORF">L861_08845</name>
</gene>
<accession>S2LCK2</accession>
<proteinExistence type="predicted"/>
<dbReference type="EMBL" id="ASTJ01000024">
    <property type="protein sequence ID" value="EPC02471.1"/>
    <property type="molecule type" value="Genomic_DNA"/>
</dbReference>
<dbReference type="AlphaFoldDB" id="S2LCK2"/>